<dbReference type="GO" id="GO:0016740">
    <property type="term" value="F:transferase activity"/>
    <property type="evidence" value="ECO:0007669"/>
    <property type="project" value="UniProtKB-KW"/>
</dbReference>
<dbReference type="InterPro" id="IPR007507">
    <property type="entry name" value="Glycos_transf_N"/>
</dbReference>
<organism evidence="10 11">
    <name type="scientific">Ancylobacter crimeensis</name>
    <dbReference type="NCBI Taxonomy" id="2579147"/>
    <lineage>
        <taxon>Bacteria</taxon>
        <taxon>Pseudomonadati</taxon>
        <taxon>Pseudomonadota</taxon>
        <taxon>Alphaproteobacteria</taxon>
        <taxon>Hyphomicrobiales</taxon>
        <taxon>Xanthobacteraceae</taxon>
        <taxon>Ancylobacter</taxon>
    </lineage>
</organism>
<keyword evidence="8" id="KW-0448">Lipopolysaccharide biosynthesis</keyword>
<comment type="catalytic activity">
    <reaction evidence="7 8">
        <text>lipid IVA (E. coli) + CMP-3-deoxy-beta-D-manno-octulosonate = alpha-Kdo-(2-&gt;6)-lipid IVA (E. coli) + CMP + H(+)</text>
        <dbReference type="Rhea" id="RHEA:28066"/>
        <dbReference type="ChEBI" id="CHEBI:15378"/>
        <dbReference type="ChEBI" id="CHEBI:58603"/>
        <dbReference type="ChEBI" id="CHEBI:60364"/>
        <dbReference type="ChEBI" id="CHEBI:60377"/>
        <dbReference type="ChEBI" id="CHEBI:85987"/>
        <dbReference type="EC" id="2.4.99.12"/>
    </reaction>
</comment>
<protein>
    <recommendedName>
        <fullName evidence="4 8">3-deoxy-D-manno-octulosonic acid transferase</fullName>
        <shortName evidence="8">Kdo transferase</shortName>
        <ecNumber evidence="3 8">2.4.99.12</ecNumber>
    </recommendedName>
    <alternativeName>
        <fullName evidence="6 8">Lipid IV(A) 3-deoxy-D-manno-octulosonic acid transferase</fullName>
    </alternativeName>
</protein>
<evidence type="ECO:0000256" key="3">
    <source>
        <dbReference type="ARBA" id="ARBA00012621"/>
    </source>
</evidence>
<evidence type="ECO:0000256" key="1">
    <source>
        <dbReference type="ARBA" id="ARBA00003394"/>
    </source>
</evidence>
<evidence type="ECO:0000256" key="2">
    <source>
        <dbReference type="ARBA" id="ARBA00004713"/>
    </source>
</evidence>
<dbReference type="PANTHER" id="PTHR42755">
    <property type="entry name" value="3-DEOXY-MANNO-OCTULOSONATE CYTIDYLYLTRANSFERASE"/>
    <property type="match status" value="1"/>
</dbReference>
<dbReference type="InterPro" id="IPR038107">
    <property type="entry name" value="Glycos_transf_N_sf"/>
</dbReference>
<evidence type="ECO:0000256" key="5">
    <source>
        <dbReference type="ARBA" id="ARBA00022679"/>
    </source>
</evidence>
<dbReference type="SUPFAM" id="SSF53756">
    <property type="entry name" value="UDP-Glycosyltransferase/glycogen phosphorylase"/>
    <property type="match status" value="1"/>
</dbReference>
<evidence type="ECO:0000256" key="6">
    <source>
        <dbReference type="ARBA" id="ARBA00031445"/>
    </source>
</evidence>
<dbReference type="Gene3D" id="3.40.50.11720">
    <property type="entry name" value="3-Deoxy-D-manno-octulosonic-acid transferase, N-terminal domain"/>
    <property type="match status" value="1"/>
</dbReference>
<feature type="domain" description="3-deoxy-D-manno-octulosonic-acid transferase N-terminal" evidence="9">
    <location>
        <begin position="41"/>
        <end position="215"/>
    </location>
</feature>
<evidence type="ECO:0000313" key="11">
    <source>
        <dbReference type="Proteomes" id="UP001203284"/>
    </source>
</evidence>
<dbReference type="Gene3D" id="3.40.50.2000">
    <property type="entry name" value="Glycogen Phosphorylase B"/>
    <property type="match status" value="1"/>
</dbReference>
<comment type="pathway">
    <text evidence="2 8">Bacterial outer membrane biogenesis; LPS core biosynthesis.</text>
</comment>
<gene>
    <name evidence="10" type="ORF">MWN34_13800</name>
</gene>
<comment type="function">
    <text evidence="1 8">Involved in lipopolysaccharide (LPS) biosynthesis. Catalyzes the transfer of 3-deoxy-D-manno-octulosonate (Kdo) residue(s) from CMP-Kdo to lipid IV(A), the tetraacyldisaccharide-1,4'-bisphosphate precursor of lipid A.</text>
</comment>
<comment type="caution">
    <text evidence="10">The sequence shown here is derived from an EMBL/GenBank/DDBJ whole genome shotgun (WGS) entry which is preliminary data.</text>
</comment>
<keyword evidence="8" id="KW-1003">Cell membrane</keyword>
<proteinExistence type="inferred from homology"/>
<keyword evidence="5 8" id="KW-0808">Transferase</keyword>
<reference evidence="10 11" key="1">
    <citation type="submission" date="2022-04" db="EMBL/GenBank/DDBJ databases">
        <authorList>
            <person name="Grouzdev D.S."/>
            <person name="Pantiukh K.S."/>
            <person name="Krutkina M.S."/>
        </authorList>
    </citation>
    <scope>NUCLEOTIDE SEQUENCE [LARGE SCALE GENOMIC DNA]</scope>
    <source>
        <strain evidence="10 11">6x-1</strain>
    </source>
</reference>
<evidence type="ECO:0000256" key="4">
    <source>
        <dbReference type="ARBA" id="ARBA00019077"/>
    </source>
</evidence>
<dbReference type="Pfam" id="PF04413">
    <property type="entry name" value="Glycos_transf_N"/>
    <property type="match status" value="1"/>
</dbReference>
<name>A0ABT0DDD3_9HYPH</name>
<evidence type="ECO:0000259" key="9">
    <source>
        <dbReference type="Pfam" id="PF04413"/>
    </source>
</evidence>
<dbReference type="RefSeq" id="WP_247029876.1">
    <property type="nucleotide sequence ID" value="NZ_JALKCH010000008.1"/>
</dbReference>
<comment type="subcellular location">
    <subcellularLocation>
        <location evidence="8">Cell membrane</location>
    </subcellularLocation>
</comment>
<evidence type="ECO:0000256" key="7">
    <source>
        <dbReference type="ARBA" id="ARBA00049183"/>
    </source>
</evidence>
<evidence type="ECO:0000313" key="10">
    <source>
        <dbReference type="EMBL" id="MCK0197983.1"/>
    </source>
</evidence>
<keyword evidence="11" id="KW-1185">Reference proteome</keyword>
<accession>A0ABT0DDD3</accession>
<comment type="similarity">
    <text evidence="8">Belongs to the glycosyltransferase group 1 family.</text>
</comment>
<sequence>MTRRPTTLPLRLYRLGMQLATPFAKALLRPRIRRGKEDPTRLPERFGLASRARPSGQLVWVHGASVGEMIAVLPLIDRLRARDFEVLLTTGTVTSAKLAADRLPPGVIHQFVPLDAPRFLTRFLGHWRPDLVVLVESEIWPNLLLEVSERRTPLFMVNARMSARSFARWQRTARSVKSLLRRVDLCLAQGRDDAERLARLGAPRVSVTGNLKFDAPPPPVADRTLEALKAALAGREVFLACSTHAGEEDAVIAAHAALKTRIPDLITLIAPRHPERGMEVLRLATGTGHPAVLRSGGYLPDRGTDIYVADTIGELGLFYRLARLAFLGGSLIRHGGQNPIEPIKLGCAILHGPHVMNFAEIYSRLDQSYGAEAVTDADSLAKAAYALITDEARRLRTVKAGQATVAALGGALERTMAALDPYLVQIRLEKHTLKDRESTR</sequence>
<dbReference type="EMBL" id="JALKCH010000008">
    <property type="protein sequence ID" value="MCK0197983.1"/>
    <property type="molecule type" value="Genomic_DNA"/>
</dbReference>
<dbReference type="PANTHER" id="PTHR42755:SF1">
    <property type="entry name" value="3-DEOXY-D-MANNO-OCTULOSONIC ACID TRANSFERASE, MITOCHONDRIAL-RELATED"/>
    <property type="match status" value="1"/>
</dbReference>
<dbReference type="InterPro" id="IPR039901">
    <property type="entry name" value="Kdotransferase"/>
</dbReference>
<evidence type="ECO:0000256" key="8">
    <source>
        <dbReference type="RuleBase" id="RU365103"/>
    </source>
</evidence>
<keyword evidence="8" id="KW-0472">Membrane</keyword>
<dbReference type="EC" id="2.4.99.12" evidence="3 8"/>
<dbReference type="Proteomes" id="UP001203284">
    <property type="component" value="Unassembled WGS sequence"/>
</dbReference>